<protein>
    <submittedName>
        <fullName evidence="1">Uncharacterized protein</fullName>
    </submittedName>
</protein>
<dbReference type="Proteomes" id="UP000250235">
    <property type="component" value="Unassembled WGS sequence"/>
</dbReference>
<evidence type="ECO:0000313" key="1">
    <source>
        <dbReference type="EMBL" id="KZV38343.1"/>
    </source>
</evidence>
<dbReference type="EMBL" id="KV001973">
    <property type="protein sequence ID" value="KZV38343.1"/>
    <property type="molecule type" value="Genomic_DNA"/>
</dbReference>
<gene>
    <name evidence="1" type="ORF">F511_21613</name>
</gene>
<proteinExistence type="predicted"/>
<keyword evidence="2" id="KW-1185">Reference proteome</keyword>
<organism evidence="1 2">
    <name type="scientific">Dorcoceras hygrometricum</name>
    <dbReference type="NCBI Taxonomy" id="472368"/>
    <lineage>
        <taxon>Eukaryota</taxon>
        <taxon>Viridiplantae</taxon>
        <taxon>Streptophyta</taxon>
        <taxon>Embryophyta</taxon>
        <taxon>Tracheophyta</taxon>
        <taxon>Spermatophyta</taxon>
        <taxon>Magnoliopsida</taxon>
        <taxon>eudicotyledons</taxon>
        <taxon>Gunneridae</taxon>
        <taxon>Pentapetalae</taxon>
        <taxon>asterids</taxon>
        <taxon>lamiids</taxon>
        <taxon>Lamiales</taxon>
        <taxon>Gesneriaceae</taxon>
        <taxon>Didymocarpoideae</taxon>
        <taxon>Trichosporeae</taxon>
        <taxon>Loxocarpinae</taxon>
        <taxon>Dorcoceras</taxon>
    </lineage>
</organism>
<name>A0A2Z7BUT1_9LAMI</name>
<accession>A0A2Z7BUT1</accession>
<dbReference type="OrthoDB" id="1933455at2759"/>
<dbReference type="AlphaFoldDB" id="A0A2Z7BUT1"/>
<evidence type="ECO:0000313" key="2">
    <source>
        <dbReference type="Proteomes" id="UP000250235"/>
    </source>
</evidence>
<reference evidence="1 2" key="1">
    <citation type="journal article" date="2015" name="Proc. Natl. Acad. Sci. U.S.A.">
        <title>The resurrection genome of Boea hygrometrica: A blueprint for survival of dehydration.</title>
        <authorList>
            <person name="Xiao L."/>
            <person name="Yang G."/>
            <person name="Zhang L."/>
            <person name="Yang X."/>
            <person name="Zhao S."/>
            <person name="Ji Z."/>
            <person name="Zhou Q."/>
            <person name="Hu M."/>
            <person name="Wang Y."/>
            <person name="Chen M."/>
            <person name="Xu Y."/>
            <person name="Jin H."/>
            <person name="Xiao X."/>
            <person name="Hu G."/>
            <person name="Bao F."/>
            <person name="Hu Y."/>
            <person name="Wan P."/>
            <person name="Li L."/>
            <person name="Deng X."/>
            <person name="Kuang T."/>
            <person name="Xiang C."/>
            <person name="Zhu J.K."/>
            <person name="Oliver M.J."/>
            <person name="He Y."/>
        </authorList>
    </citation>
    <scope>NUCLEOTIDE SEQUENCE [LARGE SCALE GENOMIC DNA]</scope>
    <source>
        <strain evidence="2">cv. XS01</strain>
    </source>
</reference>
<sequence>MDVFAEAFHLPTEGMVSFSELSAKEVEEMKALFSSTGVPFRPPKKKKDMKVEYRLLHDIVAKSLCAKAGSFDVVTTKKLEMMVAISAGLKVNWGHIVFQTLVSMVYMPGKLSQGFAVSLSIMLEKRVKADLGESVALHPLKVLNHKSVLTYMKKIQAAQTGPAKSKSGTSSDEDTRPLAKLGVAKKGGPGAKCKLVLASSDSESIVSLPLLDIKKKQRTKRTKPVKPTEVVEAQASSKELPIGVRIGPKQPAQQSMTYGGGIVFAPIDIREINWATHFLPKIDLDTKGKKILEAFAWPSPVEEHCLLVIQAAWEAVSSKMSEYDEWARFRTEVRLNKIKWMTPITSLAKIEDEFMPWAETELVSELLKRRMLVQCKLYEMELKKKVDEHRANFDPANPYANYDHMCIRFLDREIKEMIKQYRAQRHIAGLPLLVPEFSVTGWFKDDIPNLPGLRGA</sequence>